<evidence type="ECO:0000313" key="1">
    <source>
        <dbReference type="EMBL" id="KZM22753.1"/>
    </source>
</evidence>
<keyword evidence="2" id="KW-1185">Reference proteome</keyword>
<protein>
    <submittedName>
        <fullName evidence="1">Uncharacterized protein</fullName>
    </submittedName>
</protein>
<reference evidence="1 2" key="1">
    <citation type="journal article" date="2016" name="Sci. Rep.">
        <title>Draft genome sequencing and secretome analysis of fungal phytopathogen Ascochyta rabiei provides insight into the necrotrophic effector repertoire.</title>
        <authorList>
            <person name="Verma S."/>
            <person name="Gazara R.K."/>
            <person name="Nizam S."/>
            <person name="Parween S."/>
            <person name="Chattopadhyay D."/>
            <person name="Verma P.K."/>
        </authorList>
    </citation>
    <scope>NUCLEOTIDE SEQUENCE [LARGE SCALE GENOMIC DNA]</scope>
    <source>
        <strain evidence="1 2">ArDII</strain>
    </source>
</reference>
<dbReference type="Pfam" id="PF12716">
    <property type="entry name" value="Apq12"/>
    <property type="match status" value="1"/>
</dbReference>
<comment type="caution">
    <text evidence="1">The sequence shown here is derived from an EMBL/GenBank/DDBJ whole genome shotgun (WGS) entry which is preliminary data.</text>
</comment>
<dbReference type="AlphaFoldDB" id="A0A163CX15"/>
<gene>
    <name evidence="1" type="ORF">ST47_g6103</name>
</gene>
<proteinExistence type="predicted"/>
<organism evidence="1 2">
    <name type="scientific">Didymella rabiei</name>
    <name type="common">Chickpea ascochyta blight fungus</name>
    <name type="synonym">Mycosphaerella rabiei</name>
    <dbReference type="NCBI Taxonomy" id="5454"/>
    <lineage>
        <taxon>Eukaryota</taxon>
        <taxon>Fungi</taxon>
        <taxon>Dikarya</taxon>
        <taxon>Ascomycota</taxon>
        <taxon>Pezizomycotina</taxon>
        <taxon>Dothideomycetes</taxon>
        <taxon>Pleosporomycetidae</taxon>
        <taxon>Pleosporales</taxon>
        <taxon>Pleosporineae</taxon>
        <taxon>Didymellaceae</taxon>
        <taxon>Ascochyta</taxon>
    </lineage>
</organism>
<dbReference type="EMBL" id="JYNV01000209">
    <property type="protein sequence ID" value="KZM22753.1"/>
    <property type="molecule type" value="Genomic_DNA"/>
</dbReference>
<name>A0A163CX15_DIDRA</name>
<dbReference type="InterPro" id="IPR024316">
    <property type="entry name" value="APQ12"/>
</dbReference>
<sequence>MDFIQDYVTLLPRLLPPTIASPLLTFVTTAFGIFRTLQTHLTPLFTRLVTQPDAASILVVVAALFISFKILDMMYRAVLFWVSLVFRLVLWGGMGLVGLWVYNRGVDGFVQDVQDLAQKWAGEYEKYSGEVKRFQQDQEAQIRLQAKQQGGRKGWR</sequence>
<accession>A0A163CX15</accession>
<evidence type="ECO:0000313" key="2">
    <source>
        <dbReference type="Proteomes" id="UP000076837"/>
    </source>
</evidence>
<dbReference type="Proteomes" id="UP000076837">
    <property type="component" value="Unassembled WGS sequence"/>
</dbReference>
<dbReference type="OrthoDB" id="3559694at2759"/>